<sequence>MSTQGVFLWEERNNQTLVALFGEFLLDRVCQNGRISKKKTQDECDNIEKAFRRNPQETSTMSFADIDNVKLHNMFAI</sequence>
<proteinExistence type="predicted"/>
<comment type="caution">
    <text evidence="1">The sequence shown here is derived from an EMBL/GenBank/DDBJ whole genome shotgun (WGS) entry which is preliminary data.</text>
</comment>
<gene>
    <name evidence="1" type="ORF">DHETER_LOCUS1921</name>
</gene>
<protein>
    <submittedName>
        <fullName evidence="1">4064_t:CDS:1</fullName>
    </submittedName>
</protein>
<organism evidence="1 2">
    <name type="scientific">Dentiscutata heterogama</name>
    <dbReference type="NCBI Taxonomy" id="1316150"/>
    <lineage>
        <taxon>Eukaryota</taxon>
        <taxon>Fungi</taxon>
        <taxon>Fungi incertae sedis</taxon>
        <taxon>Mucoromycota</taxon>
        <taxon>Glomeromycotina</taxon>
        <taxon>Glomeromycetes</taxon>
        <taxon>Diversisporales</taxon>
        <taxon>Gigasporaceae</taxon>
        <taxon>Dentiscutata</taxon>
    </lineage>
</organism>
<reference evidence="1" key="1">
    <citation type="submission" date="2021-06" db="EMBL/GenBank/DDBJ databases">
        <authorList>
            <person name="Kallberg Y."/>
            <person name="Tangrot J."/>
            <person name="Rosling A."/>
        </authorList>
    </citation>
    <scope>NUCLEOTIDE SEQUENCE</scope>
    <source>
        <strain evidence="1">IL203A</strain>
    </source>
</reference>
<dbReference type="Proteomes" id="UP000789702">
    <property type="component" value="Unassembled WGS sequence"/>
</dbReference>
<evidence type="ECO:0000313" key="2">
    <source>
        <dbReference type="Proteomes" id="UP000789702"/>
    </source>
</evidence>
<name>A0ACA9KII8_9GLOM</name>
<evidence type="ECO:0000313" key="1">
    <source>
        <dbReference type="EMBL" id="CAG8475984.1"/>
    </source>
</evidence>
<accession>A0ACA9KII8</accession>
<dbReference type="EMBL" id="CAJVPU010001259">
    <property type="protein sequence ID" value="CAG8475984.1"/>
    <property type="molecule type" value="Genomic_DNA"/>
</dbReference>
<keyword evidence="2" id="KW-1185">Reference proteome</keyword>